<keyword evidence="2" id="KW-0812">Transmembrane</keyword>
<keyword evidence="4" id="KW-1185">Reference proteome</keyword>
<feature type="region of interest" description="Disordered" evidence="1">
    <location>
        <begin position="70"/>
        <end position="176"/>
    </location>
</feature>
<sequence>MKFQLRREGENRHWPHYLLWGRMRTSTFALIVAFFFTWWLYNTYAPAPAPPPAPAQQVVPPGFVPDPEYTWVPRTKVETPRSTYRTTTTTTTPTTEPTTTTETTPPTDTTTPGVPPTTTTTPAPPTTTVIDPDGPGPIPPLTLPVLPGAVPPPTTQTTIDPGVAPATPPPPARSAS</sequence>
<organism evidence="3 4">
    <name type="scientific">Mycolicibacterium cosmeticum</name>
    <dbReference type="NCBI Taxonomy" id="258533"/>
    <lineage>
        <taxon>Bacteria</taxon>
        <taxon>Bacillati</taxon>
        <taxon>Actinomycetota</taxon>
        <taxon>Actinomycetes</taxon>
        <taxon>Mycobacteriales</taxon>
        <taxon>Mycobacteriaceae</taxon>
        <taxon>Mycolicibacterium</taxon>
    </lineage>
</organism>
<dbReference type="EMBL" id="CCBB010000003">
    <property type="protein sequence ID" value="CDO10338.1"/>
    <property type="molecule type" value="Genomic_DNA"/>
</dbReference>
<reference evidence="3" key="2">
    <citation type="submission" date="2014-03" db="EMBL/GenBank/DDBJ databases">
        <authorList>
            <person name="Urmite Genomes"/>
        </authorList>
    </citation>
    <scope>NUCLEOTIDE SEQUENCE</scope>
    <source>
        <strain evidence="3">DSM 44829</strain>
    </source>
</reference>
<dbReference type="OrthoDB" id="4753579at2"/>
<protein>
    <submittedName>
        <fullName evidence="3">Hypothetical proline rich protein</fullName>
    </submittedName>
</protein>
<evidence type="ECO:0000313" key="4">
    <source>
        <dbReference type="Proteomes" id="UP000028870"/>
    </source>
</evidence>
<dbReference type="eggNOG" id="ENOG5031J3G">
    <property type="taxonomic scope" value="Bacteria"/>
</dbReference>
<keyword evidence="2" id="KW-0472">Membrane</keyword>
<comment type="caution">
    <text evidence="3">The sequence shown here is derived from an EMBL/GenBank/DDBJ whole genome shotgun (WGS) entry which is preliminary data.</text>
</comment>
<proteinExistence type="predicted"/>
<evidence type="ECO:0000256" key="1">
    <source>
        <dbReference type="SAM" id="MobiDB-lite"/>
    </source>
</evidence>
<evidence type="ECO:0000256" key="2">
    <source>
        <dbReference type="SAM" id="Phobius"/>
    </source>
</evidence>
<dbReference type="STRING" id="258533.BN977_05169"/>
<accession>W9AXS2</accession>
<dbReference type="RefSeq" id="WP_036402407.1">
    <property type="nucleotide sequence ID" value="NZ_CCBB010000003.1"/>
</dbReference>
<reference evidence="3" key="1">
    <citation type="submission" date="2014-03" db="EMBL/GenBank/DDBJ databases">
        <title>Draft Genome Sequence of Mycobacterium cosmeticum DSM 44829.</title>
        <authorList>
            <person name="Croce O."/>
            <person name="Robert C."/>
            <person name="Raoult D."/>
            <person name="Drancourt M."/>
        </authorList>
    </citation>
    <scope>NUCLEOTIDE SEQUENCE [LARGE SCALE GENOMIC DNA]</scope>
    <source>
        <strain evidence="3">DSM 44829</strain>
    </source>
</reference>
<dbReference type="Proteomes" id="UP000028870">
    <property type="component" value="Unassembled WGS sequence"/>
</dbReference>
<gene>
    <name evidence="3" type="ORF">BN977_05169</name>
</gene>
<feature type="compositionally biased region" description="Pro residues" evidence="1">
    <location>
        <begin position="166"/>
        <end position="176"/>
    </location>
</feature>
<evidence type="ECO:0000313" key="3">
    <source>
        <dbReference type="EMBL" id="CDO10338.1"/>
    </source>
</evidence>
<feature type="compositionally biased region" description="Low complexity" evidence="1">
    <location>
        <begin position="80"/>
        <end position="133"/>
    </location>
</feature>
<feature type="transmembrane region" description="Helical" evidence="2">
    <location>
        <begin position="21"/>
        <end position="41"/>
    </location>
</feature>
<dbReference type="AlphaFoldDB" id="W9AXS2"/>
<keyword evidence="2" id="KW-1133">Transmembrane helix</keyword>
<name>W9AXS2_MYCCO</name>